<dbReference type="EMBL" id="NQJF01000038">
    <property type="protein sequence ID" value="OYD20082.1"/>
    <property type="molecule type" value="Genomic_DNA"/>
</dbReference>
<dbReference type="CDD" id="cd01650">
    <property type="entry name" value="RT_nLTR_like"/>
    <property type="match status" value="1"/>
</dbReference>
<dbReference type="AlphaFoldDB" id="A0A235C6K9"/>
<dbReference type="PROSITE" id="PS50878">
    <property type="entry name" value="RT_POL"/>
    <property type="match status" value="1"/>
</dbReference>
<evidence type="ECO:0000313" key="2">
    <source>
        <dbReference type="EMBL" id="OYD20082.1"/>
    </source>
</evidence>
<gene>
    <name evidence="2" type="ORF">B6S09_17995</name>
</gene>
<dbReference type="InterPro" id="IPR000477">
    <property type="entry name" value="RT_dom"/>
</dbReference>
<feature type="non-terminal residue" evidence="2">
    <location>
        <position position="1"/>
    </location>
</feature>
<organism evidence="2 3">
    <name type="scientific">Oceanimonas baumannii</name>
    <dbReference type="NCBI Taxonomy" id="129578"/>
    <lineage>
        <taxon>Bacteria</taxon>
        <taxon>Pseudomonadati</taxon>
        <taxon>Pseudomonadota</taxon>
        <taxon>Gammaproteobacteria</taxon>
        <taxon>Aeromonadales</taxon>
        <taxon>Aeromonadaceae</taxon>
        <taxon>Oceanimonas</taxon>
    </lineage>
</organism>
<reference evidence="2 3" key="1">
    <citation type="submission" date="2017-08" db="EMBL/GenBank/DDBJ databases">
        <title>Draft Genome Sequence of the Marine Bacterium Oceanimonas baumannii ATCC 700832.</title>
        <authorList>
            <person name="Mcclelland W.D."/>
            <person name="Brennan M.A."/>
            <person name="Trachtenberg A.M."/>
            <person name="Maclea K.S."/>
        </authorList>
    </citation>
    <scope>NUCLEOTIDE SEQUENCE [LARGE SCALE GENOMIC DNA]</scope>
    <source>
        <strain evidence="2 3">ATCC 700832</strain>
    </source>
</reference>
<sequence length="350" mass="40071">LSCLSKIYERILNRAINNHMVDERLWNTQQAGYTHNDSPVYTLAGLVNDATEAIDEHKEYGFVSFDAKKAFDRTPWPVVLHKLEKYGIRGELLNIVRSYLSNRRQRVVINGQQSSIKQLSSGVPQGSVLGPLLYKIYMNDIPRYIQHAKVNMYCDDTTLGKPIGDQSDQDLLQSDIDSLGEWANINGLWFHPGKSKTMRFSTPYRPDLPLQPLTLYGEPIQRVSSLTYLGMVLEENLSWDEHIEEKCSKAYVKINLLKPLKMIFPRKAFDNISRLCILSPFDYGAAIYDDCSQDMAAQIEAVQYEAAKLTSGAMHLTSREDTLLELGWTDMATRRNYFKLSLAHRGRYIF</sequence>
<dbReference type="Proteomes" id="UP000243640">
    <property type="component" value="Unassembled WGS sequence"/>
</dbReference>
<dbReference type="OrthoDB" id="9793236at2"/>
<feature type="non-terminal residue" evidence="2">
    <location>
        <position position="350"/>
    </location>
</feature>
<feature type="domain" description="Reverse transcriptase" evidence="1">
    <location>
        <begin position="1"/>
        <end position="233"/>
    </location>
</feature>
<proteinExistence type="predicted"/>
<dbReference type="PANTHER" id="PTHR33332">
    <property type="entry name" value="REVERSE TRANSCRIPTASE DOMAIN-CONTAINING PROTEIN"/>
    <property type="match status" value="1"/>
</dbReference>
<comment type="caution">
    <text evidence="2">The sequence shown here is derived from an EMBL/GenBank/DDBJ whole genome shotgun (WGS) entry which is preliminary data.</text>
</comment>
<evidence type="ECO:0000259" key="1">
    <source>
        <dbReference type="PROSITE" id="PS50878"/>
    </source>
</evidence>
<protein>
    <recommendedName>
        <fullName evidence="1">Reverse transcriptase domain-containing protein</fullName>
    </recommendedName>
</protein>
<dbReference type="Pfam" id="PF00078">
    <property type="entry name" value="RVT_1"/>
    <property type="match status" value="1"/>
</dbReference>
<name>A0A235C6K9_9GAMM</name>
<accession>A0A235C6K9</accession>
<evidence type="ECO:0000313" key="3">
    <source>
        <dbReference type="Proteomes" id="UP000243640"/>
    </source>
</evidence>